<evidence type="ECO:0000256" key="3">
    <source>
        <dbReference type="ARBA" id="ARBA00022801"/>
    </source>
</evidence>
<feature type="region of interest" description="Disordered" evidence="6">
    <location>
        <begin position="1"/>
        <end position="99"/>
    </location>
</feature>
<evidence type="ECO:0000259" key="8">
    <source>
        <dbReference type="PROSITE" id="PS51194"/>
    </source>
</evidence>
<dbReference type="SMART" id="SM00490">
    <property type="entry name" value="HELICc"/>
    <property type="match status" value="1"/>
</dbReference>
<dbReference type="Pfam" id="PF00176">
    <property type="entry name" value="SNF2-rel_dom"/>
    <property type="match status" value="1"/>
</dbReference>
<evidence type="ECO:0000256" key="2">
    <source>
        <dbReference type="ARBA" id="ARBA00022741"/>
    </source>
</evidence>
<dbReference type="GO" id="GO:0005634">
    <property type="term" value="C:nucleus"/>
    <property type="evidence" value="ECO:0007669"/>
    <property type="project" value="UniProtKB-SubCell"/>
</dbReference>
<feature type="domain" description="Helicase C-terminal" evidence="8">
    <location>
        <begin position="579"/>
        <end position="733"/>
    </location>
</feature>
<dbReference type="PANTHER" id="PTHR45629:SF7">
    <property type="entry name" value="DNA EXCISION REPAIR PROTEIN ERCC-6-RELATED"/>
    <property type="match status" value="1"/>
</dbReference>
<dbReference type="CDD" id="cd18793">
    <property type="entry name" value="SF2_C_SNF"/>
    <property type="match status" value="1"/>
</dbReference>
<dbReference type="InterPro" id="IPR014001">
    <property type="entry name" value="Helicase_ATP-bd"/>
</dbReference>
<feature type="compositionally biased region" description="Acidic residues" evidence="6">
    <location>
        <begin position="45"/>
        <end position="55"/>
    </location>
</feature>
<dbReference type="Gene3D" id="3.40.50.10810">
    <property type="entry name" value="Tandem AAA-ATPase domain"/>
    <property type="match status" value="1"/>
</dbReference>
<evidence type="ECO:0000256" key="5">
    <source>
        <dbReference type="ARBA" id="ARBA00023242"/>
    </source>
</evidence>
<dbReference type="GO" id="GO:0016787">
    <property type="term" value="F:hydrolase activity"/>
    <property type="evidence" value="ECO:0007669"/>
    <property type="project" value="UniProtKB-KW"/>
</dbReference>
<evidence type="ECO:0000256" key="1">
    <source>
        <dbReference type="ARBA" id="ARBA00004123"/>
    </source>
</evidence>
<proteinExistence type="predicted"/>
<dbReference type="InterPro" id="IPR057931">
    <property type="entry name" value="RHH_ERCC6L2"/>
</dbReference>
<evidence type="ECO:0000256" key="4">
    <source>
        <dbReference type="ARBA" id="ARBA00022840"/>
    </source>
</evidence>
<dbReference type="Pfam" id="PF00271">
    <property type="entry name" value="Helicase_C"/>
    <property type="match status" value="1"/>
</dbReference>
<gene>
    <name evidence="9" type="ORF">VP1G_06299</name>
</gene>
<evidence type="ECO:0000313" key="10">
    <source>
        <dbReference type="Proteomes" id="UP000078576"/>
    </source>
</evidence>
<keyword evidence="2" id="KW-0547">Nucleotide-binding</keyword>
<dbReference type="STRING" id="694573.A0A194V583"/>
<dbReference type="InterPro" id="IPR029256">
    <property type="entry name" value="Heliccase-ass-bd"/>
</dbReference>
<dbReference type="SMART" id="SM00487">
    <property type="entry name" value="DEXDc"/>
    <property type="match status" value="1"/>
</dbReference>
<evidence type="ECO:0000313" key="9">
    <source>
        <dbReference type="EMBL" id="KUI59043.1"/>
    </source>
</evidence>
<protein>
    <submittedName>
        <fullName evidence="9">Switch 2</fullName>
    </submittedName>
</protein>
<dbReference type="OrthoDB" id="413460at2759"/>
<organism evidence="9 10">
    <name type="scientific">Cytospora mali</name>
    <name type="common">Apple Valsa canker fungus</name>
    <name type="synonym">Valsa mali</name>
    <dbReference type="NCBI Taxonomy" id="578113"/>
    <lineage>
        <taxon>Eukaryota</taxon>
        <taxon>Fungi</taxon>
        <taxon>Dikarya</taxon>
        <taxon>Ascomycota</taxon>
        <taxon>Pezizomycotina</taxon>
        <taxon>Sordariomycetes</taxon>
        <taxon>Sordariomycetidae</taxon>
        <taxon>Diaporthales</taxon>
        <taxon>Cytosporaceae</taxon>
        <taxon>Cytospora</taxon>
    </lineage>
</organism>
<keyword evidence="4" id="KW-0067">ATP-binding</keyword>
<keyword evidence="10" id="KW-1185">Reference proteome</keyword>
<dbReference type="InterPro" id="IPR027417">
    <property type="entry name" value="P-loop_NTPase"/>
</dbReference>
<dbReference type="PROSITE" id="PS51192">
    <property type="entry name" value="HELICASE_ATP_BIND_1"/>
    <property type="match status" value="1"/>
</dbReference>
<feature type="domain" description="Helicase ATP-binding" evidence="7">
    <location>
        <begin position="204"/>
        <end position="382"/>
    </location>
</feature>
<dbReference type="Proteomes" id="UP000078576">
    <property type="component" value="Unassembled WGS sequence"/>
</dbReference>
<keyword evidence="5" id="KW-0539">Nucleus</keyword>
<keyword evidence="3" id="KW-0378">Hydrolase</keyword>
<reference evidence="10" key="1">
    <citation type="submission" date="2014-12" db="EMBL/GenBank/DDBJ databases">
        <title>Genome Sequence of Valsa Canker Pathogens Uncovers a Specific Adaption of Colonization on Woody Bark.</title>
        <authorList>
            <person name="Yin Z."/>
            <person name="Liu H."/>
            <person name="Gao X."/>
            <person name="Li Z."/>
            <person name="Song N."/>
            <person name="Ke X."/>
            <person name="Dai Q."/>
            <person name="Wu Y."/>
            <person name="Sun Y."/>
            <person name="Xu J.-R."/>
            <person name="Kang Z.K."/>
            <person name="Wang L."/>
            <person name="Huang L."/>
        </authorList>
    </citation>
    <scope>NUCLEOTIDE SEQUENCE [LARGE SCALE GENOMIC DNA]</scope>
    <source>
        <strain evidence="10">SXYL134</strain>
    </source>
</reference>
<feature type="compositionally biased region" description="Basic residues" evidence="6">
    <location>
        <begin position="62"/>
        <end position="71"/>
    </location>
</feature>
<dbReference type="Pfam" id="PF25806">
    <property type="entry name" value="RHH_ERCC6L2"/>
    <property type="match status" value="1"/>
</dbReference>
<dbReference type="InterPro" id="IPR050496">
    <property type="entry name" value="SNF2_RAD54_helicase_repair"/>
</dbReference>
<dbReference type="FunFam" id="3.40.50.10810:FF:000019">
    <property type="entry name" value="DNA excision repair protein ERCC-6-like 2 isoform X1"/>
    <property type="match status" value="1"/>
</dbReference>
<name>A0A194V583_CYTMA</name>
<sequence length="1062" mass="121107">MAALRRQQRYAVEPIEIPDDESTASSAGDTASISSAGGKRKYQEQDDAFADEPDDFYERFQQSKKRKRAKTGKSSEAKKSATEASENGKGRGKAKGLDNKEFLDGEELARELVPDHIRERRRVFEENKQSLREAGLKLPPDYTDVEFSDDERNPRGLERRPDFDNIEPCRPYKDIVLNTSAGRIPAPIAQYLRDYQVEGVRLLHHHFVYQTGCILGDDMGLGKTIQVIAFLTAAFGKTGDERDGKRLRKMSRYKTRWYPRILIICVGSLIENWKSEFSRWGWWKVEVYHGSSKDDVLKAARSGALEIMVTTYDTYRHDEKKINLVEWDAVIADECHKIKERRSQITIAMDNVNALCRIGLTGTAIQNKYEELWTLLNWTQPGYFGSLYEWDQRIAKPLTRGQSHDATLKELSRARKIAKQLVQNVLPGVFLRRMKSLIAHQLPKKSDRVVFCPLTDSQSQAYQNLLNSLETRLIRDSVEFCDCGALNSNGTRKKQGWCCGERMPDGRSWQALIFPTIIALQNISNHLTLLLPKDDAPKEKREAALDRLKSCVPYWKTLYQNRNSLELLADAGYCGKWLVLKKLLSFWHDNGDKVLIFSHSVRLLRILGHLFRSTTAYTVSYLDGELSYMDRQKEVDSFNTDPARFIFLISTKAGGVGLNITSANKVVVFDPHWNPSYDLQAQDRAYRIGQVRDVEVFRLVSAGTIEEIVYARQIYKQQQANIGYNASNERRYFKGVQQDPERKGEIFGLQNLFSFHADQVILRDIVNKTNIAEARAGVHLVDIDMSKAEEDEFSRIKKEDAGDDEDDGGMSQLAEIIKSENPEEFVRQKKEPKKDALQGILASAGVEYTHENSEVIGTSKVEAQLSRRAELAEDMDLDDPEGQSALFADIQVNEAFEDGPGFAYKYKPPQDVLRRQFCTMSREFGFASATEFAVAVQSWTQEQRRDVLDVFYKGRMKTLLGGFKKEDEDADEKDVELLLDEVVKGDIQEMQHNVVKKEETTCDDKIKTEEDDLVILERVAFKSYSKSKSKEAAAVVKQEGAHVTTKKSTSSIFIYDDEDDEL</sequence>
<accession>A0A194V583</accession>
<dbReference type="Pfam" id="PF14773">
    <property type="entry name" value="VIGSSK"/>
    <property type="match status" value="1"/>
</dbReference>
<dbReference type="PROSITE" id="PS51194">
    <property type="entry name" value="HELICASE_CTER"/>
    <property type="match status" value="1"/>
</dbReference>
<dbReference type="InterPro" id="IPR000330">
    <property type="entry name" value="SNF2_N"/>
</dbReference>
<feature type="compositionally biased region" description="Polar residues" evidence="6">
    <location>
        <begin position="23"/>
        <end position="35"/>
    </location>
</feature>
<dbReference type="InterPro" id="IPR001650">
    <property type="entry name" value="Helicase_C-like"/>
</dbReference>
<dbReference type="AlphaFoldDB" id="A0A194V583"/>
<dbReference type="Gene3D" id="3.40.50.300">
    <property type="entry name" value="P-loop containing nucleotide triphosphate hydrolases"/>
    <property type="match status" value="1"/>
</dbReference>
<dbReference type="EMBL" id="KN714723">
    <property type="protein sequence ID" value="KUI59043.1"/>
    <property type="molecule type" value="Genomic_DNA"/>
</dbReference>
<evidence type="ECO:0000256" key="6">
    <source>
        <dbReference type="SAM" id="MobiDB-lite"/>
    </source>
</evidence>
<dbReference type="InterPro" id="IPR049730">
    <property type="entry name" value="SNF2/RAD54-like_C"/>
</dbReference>
<feature type="region of interest" description="Disordered" evidence="6">
    <location>
        <begin position="134"/>
        <end position="163"/>
    </location>
</feature>
<dbReference type="GO" id="GO:0005524">
    <property type="term" value="F:ATP binding"/>
    <property type="evidence" value="ECO:0007669"/>
    <property type="project" value="InterPro"/>
</dbReference>
<dbReference type="InterPro" id="IPR038718">
    <property type="entry name" value="SNF2-like_sf"/>
</dbReference>
<feature type="compositionally biased region" description="Basic and acidic residues" evidence="6">
    <location>
        <begin position="150"/>
        <end position="163"/>
    </location>
</feature>
<dbReference type="PANTHER" id="PTHR45629">
    <property type="entry name" value="SNF2/RAD54 FAMILY MEMBER"/>
    <property type="match status" value="1"/>
</dbReference>
<dbReference type="SUPFAM" id="SSF52540">
    <property type="entry name" value="P-loop containing nucleoside triphosphate hydrolases"/>
    <property type="match status" value="2"/>
</dbReference>
<comment type="subcellular location">
    <subcellularLocation>
        <location evidence="1">Nucleus</location>
    </subcellularLocation>
</comment>
<feature type="compositionally biased region" description="Basic and acidic residues" evidence="6">
    <location>
        <begin position="73"/>
        <end position="99"/>
    </location>
</feature>
<evidence type="ECO:0000259" key="7">
    <source>
        <dbReference type="PROSITE" id="PS51192"/>
    </source>
</evidence>